<dbReference type="EMBL" id="CAJOAX010000015">
    <property type="protein sequence ID" value="CAF3479730.1"/>
    <property type="molecule type" value="Genomic_DNA"/>
</dbReference>
<dbReference type="Gene3D" id="3.90.70.10">
    <property type="entry name" value="Cysteine proteinases"/>
    <property type="match status" value="2"/>
</dbReference>
<feature type="domain" description="DUSP" evidence="10">
    <location>
        <begin position="5"/>
        <end position="118"/>
    </location>
</feature>
<dbReference type="InterPro" id="IPR001394">
    <property type="entry name" value="Peptidase_C19_UCH"/>
</dbReference>
<proteinExistence type="inferred from homology"/>
<dbReference type="PROSITE" id="PS00972">
    <property type="entry name" value="USP_1"/>
    <property type="match status" value="1"/>
</dbReference>
<dbReference type="Gene3D" id="3.30.2230.10">
    <property type="entry name" value="DUSP-like"/>
    <property type="match status" value="1"/>
</dbReference>
<keyword evidence="4 7" id="KW-0833">Ubl conjugation pathway</keyword>
<feature type="compositionally biased region" description="Acidic residues" evidence="8">
    <location>
        <begin position="496"/>
        <end position="508"/>
    </location>
</feature>
<dbReference type="PROSITE" id="PS50235">
    <property type="entry name" value="USP_3"/>
    <property type="match status" value="1"/>
</dbReference>
<dbReference type="PANTHER" id="PTHR21646:SF24">
    <property type="entry name" value="UBIQUITIN CARBOXYL-TERMINAL HYDROLASE"/>
    <property type="match status" value="1"/>
</dbReference>
<dbReference type="InterPro" id="IPR006615">
    <property type="entry name" value="Pept_C19_DUSP"/>
</dbReference>
<organism evidence="11 12">
    <name type="scientific">Rotaria sordida</name>
    <dbReference type="NCBI Taxonomy" id="392033"/>
    <lineage>
        <taxon>Eukaryota</taxon>
        <taxon>Metazoa</taxon>
        <taxon>Spiralia</taxon>
        <taxon>Gnathifera</taxon>
        <taxon>Rotifera</taxon>
        <taxon>Eurotatoria</taxon>
        <taxon>Bdelloidea</taxon>
        <taxon>Philodinida</taxon>
        <taxon>Philodinidae</taxon>
        <taxon>Rotaria</taxon>
    </lineage>
</organism>
<dbReference type="Pfam" id="PF00443">
    <property type="entry name" value="UCH"/>
    <property type="match status" value="1"/>
</dbReference>
<evidence type="ECO:0000256" key="6">
    <source>
        <dbReference type="ARBA" id="ARBA00022807"/>
    </source>
</evidence>
<dbReference type="GO" id="GO:0004843">
    <property type="term" value="F:cysteine-type deubiquitinase activity"/>
    <property type="evidence" value="ECO:0007669"/>
    <property type="project" value="UniProtKB-UniRule"/>
</dbReference>
<dbReference type="SUPFAM" id="SSF54001">
    <property type="entry name" value="Cysteine proteinases"/>
    <property type="match status" value="1"/>
</dbReference>
<evidence type="ECO:0000256" key="7">
    <source>
        <dbReference type="RuleBase" id="RU366025"/>
    </source>
</evidence>
<sequence length="858" mass="98815">MRKLISILMPSHPLEKYKKLLTKKPQVNDKYVIIDVKWLEHWKRYVGIEKSDEEKVTEPGPIEFSKLVDPATAKNSNEIQLRSDAVEGNDYTFIPYELYKDLVQTYEQNGPEIIRKAIPQGEYSAVIETFLVPLRLRESRSSDAKVKQIYRSRRTKIEELKKDICNEFHITGNSNYSLYASTDEKGLNWKLIDERSDLTIDDIILTRNAFITYESRVVSAHNASSSSSPRINYTLGSSSRTHFTPGLCGLSNLGNTCFMNSALQCLSNVPALTEYFLSDKYKEHINRDNPLGMKGDVALAYGELIHEIWSGKTNYCAPASLKKNVARYAPQFSGYAQQDSQEFMSFLLDGLHEDLNHVKQKPYVEKKDDDGKADDLTLADEQWDYYRKRNQSKIHDIFHGQIKSIVHCLTCGTAARTFDPICFLSLPLPGKGKIRTFKIEFVRLNGQIKTYEIKCDEHGRVRNLVQEFCDRFQQKKKKISETVPMETDNISKSDEINQDEEEEEEEEDFTKASDYDGHQPKPEYILAAEIYNHRIHLQYPDNNLLTSILDRDQVVFYEVPDSLKIADSEKILMPCTFRDEYYHNNFGLPIYLSVPRHNCKGRDIQEALQKRIGDFLPLPSTESSDKPFYNAVLITSQGYGQSNKLLKACLDDHIDFSRKSTSLVVDVTSSIVEKYKKQEDEKRSEKDHTSSITSGIQTRSQQKRSTTLLDCFKYFTKKEVLSDDDLWKCPKCNTLKKATKKIDLWLLPKVLIVQLKRFNYTRYFRDKIDLLIECPLQNLDLSQFVINPNEKAKAKYNLIAVSNHMGGLGGGHYTAHAKNSNDNKWHTFDDSYVSDVNDDNVIGKAAYVLIYQQQEQQS</sequence>
<feature type="domain" description="USP" evidence="9">
    <location>
        <begin position="248"/>
        <end position="854"/>
    </location>
</feature>
<dbReference type="AlphaFoldDB" id="A0A818FWY8"/>
<evidence type="ECO:0000256" key="1">
    <source>
        <dbReference type="ARBA" id="ARBA00000707"/>
    </source>
</evidence>
<dbReference type="SMART" id="SM00695">
    <property type="entry name" value="DUSP"/>
    <property type="match status" value="1"/>
</dbReference>
<name>A0A818FWY8_9BILA</name>
<evidence type="ECO:0000256" key="4">
    <source>
        <dbReference type="ARBA" id="ARBA00022786"/>
    </source>
</evidence>
<dbReference type="GO" id="GO:0016579">
    <property type="term" value="P:protein deubiquitination"/>
    <property type="evidence" value="ECO:0007669"/>
    <property type="project" value="InterPro"/>
</dbReference>
<dbReference type="InterPro" id="IPR038765">
    <property type="entry name" value="Papain-like_cys_pep_sf"/>
</dbReference>
<evidence type="ECO:0000256" key="8">
    <source>
        <dbReference type="SAM" id="MobiDB-lite"/>
    </source>
</evidence>
<accession>A0A818FWY8</accession>
<dbReference type="GO" id="GO:0006508">
    <property type="term" value="P:proteolysis"/>
    <property type="evidence" value="ECO:0007669"/>
    <property type="project" value="UniProtKB-KW"/>
</dbReference>
<dbReference type="SUPFAM" id="SSF143791">
    <property type="entry name" value="DUSP-like"/>
    <property type="match status" value="1"/>
</dbReference>
<dbReference type="PANTHER" id="PTHR21646">
    <property type="entry name" value="UBIQUITIN CARBOXYL-TERMINAL HYDROLASE"/>
    <property type="match status" value="1"/>
</dbReference>
<evidence type="ECO:0000256" key="3">
    <source>
        <dbReference type="ARBA" id="ARBA00022670"/>
    </source>
</evidence>
<evidence type="ECO:0000313" key="12">
    <source>
        <dbReference type="Proteomes" id="UP000663823"/>
    </source>
</evidence>
<keyword evidence="6 7" id="KW-0788">Thiol protease</keyword>
<feature type="compositionally biased region" description="Polar residues" evidence="8">
    <location>
        <begin position="690"/>
        <end position="699"/>
    </location>
</feature>
<dbReference type="PROSITE" id="PS00973">
    <property type="entry name" value="USP_2"/>
    <property type="match status" value="1"/>
</dbReference>
<dbReference type="InterPro" id="IPR050185">
    <property type="entry name" value="Ub_carboxyl-term_hydrolase"/>
</dbReference>
<dbReference type="Pfam" id="PF06337">
    <property type="entry name" value="DUSP"/>
    <property type="match status" value="1"/>
</dbReference>
<comment type="caution">
    <text evidence="11">The sequence shown here is derived from an EMBL/GenBank/DDBJ whole genome shotgun (WGS) entry which is preliminary data.</text>
</comment>
<dbReference type="CDD" id="cd02674">
    <property type="entry name" value="Peptidase_C19R"/>
    <property type="match status" value="1"/>
</dbReference>
<feature type="compositionally biased region" description="Basic and acidic residues" evidence="8">
    <location>
        <begin position="676"/>
        <end position="689"/>
    </location>
</feature>
<gene>
    <name evidence="11" type="ORF">OTI717_LOCUS446</name>
</gene>
<feature type="region of interest" description="Disordered" evidence="8">
    <location>
        <begin position="483"/>
        <end position="517"/>
    </location>
</feature>
<dbReference type="PROSITE" id="PS51283">
    <property type="entry name" value="DUSP"/>
    <property type="match status" value="1"/>
</dbReference>
<keyword evidence="3 7" id="KW-0645">Protease</keyword>
<evidence type="ECO:0000313" key="11">
    <source>
        <dbReference type="EMBL" id="CAF3479730.1"/>
    </source>
</evidence>
<evidence type="ECO:0000259" key="10">
    <source>
        <dbReference type="PROSITE" id="PS51283"/>
    </source>
</evidence>
<keyword evidence="5 7" id="KW-0378">Hydrolase</keyword>
<dbReference type="Proteomes" id="UP000663823">
    <property type="component" value="Unassembled WGS sequence"/>
</dbReference>
<reference evidence="11" key="1">
    <citation type="submission" date="2021-02" db="EMBL/GenBank/DDBJ databases">
        <authorList>
            <person name="Nowell W R."/>
        </authorList>
    </citation>
    <scope>NUCLEOTIDE SEQUENCE</scope>
</reference>
<dbReference type="InterPro" id="IPR035927">
    <property type="entry name" value="DUSP-like_sf"/>
</dbReference>
<protein>
    <recommendedName>
        <fullName evidence="7">Ubiquitin carboxyl-terminal hydrolase</fullName>
        <ecNumber evidence="7">3.4.19.12</ecNumber>
    </recommendedName>
</protein>
<comment type="similarity">
    <text evidence="2 7">Belongs to the peptidase C19 family.</text>
</comment>
<feature type="region of interest" description="Disordered" evidence="8">
    <location>
        <begin position="676"/>
        <end position="699"/>
    </location>
</feature>
<dbReference type="InterPro" id="IPR028889">
    <property type="entry name" value="USP"/>
</dbReference>
<dbReference type="InterPro" id="IPR018200">
    <property type="entry name" value="USP_CS"/>
</dbReference>
<evidence type="ECO:0000259" key="9">
    <source>
        <dbReference type="PROSITE" id="PS50235"/>
    </source>
</evidence>
<comment type="catalytic activity">
    <reaction evidence="1 7">
        <text>Thiol-dependent hydrolysis of ester, thioester, amide, peptide and isopeptide bonds formed by the C-terminal Gly of ubiquitin (a 76-residue protein attached to proteins as an intracellular targeting signal).</text>
        <dbReference type="EC" id="3.4.19.12"/>
    </reaction>
</comment>
<evidence type="ECO:0000256" key="5">
    <source>
        <dbReference type="ARBA" id="ARBA00022801"/>
    </source>
</evidence>
<evidence type="ECO:0000256" key="2">
    <source>
        <dbReference type="ARBA" id="ARBA00009085"/>
    </source>
</evidence>
<dbReference type="EC" id="3.4.19.12" evidence="7"/>